<dbReference type="AlphaFoldDB" id="A0A9P7EU95"/>
<dbReference type="OrthoDB" id="3248728at2759"/>
<name>A0A9P7EU95_9AGAM</name>
<evidence type="ECO:0000313" key="1">
    <source>
        <dbReference type="EMBL" id="KAG2091045.1"/>
    </source>
</evidence>
<dbReference type="GeneID" id="64701288"/>
<gene>
    <name evidence="1" type="ORF">F5147DRAFT_724287</name>
</gene>
<dbReference type="RefSeq" id="XP_041286430.1">
    <property type="nucleotide sequence ID" value="XM_041439029.1"/>
</dbReference>
<keyword evidence="2" id="KW-1185">Reference proteome</keyword>
<proteinExistence type="predicted"/>
<reference evidence="1" key="1">
    <citation type="journal article" date="2020" name="New Phytol.">
        <title>Comparative genomics reveals dynamic genome evolution in host specialist ectomycorrhizal fungi.</title>
        <authorList>
            <person name="Lofgren L.A."/>
            <person name="Nguyen N.H."/>
            <person name="Vilgalys R."/>
            <person name="Ruytinx J."/>
            <person name="Liao H.L."/>
            <person name="Branco S."/>
            <person name="Kuo A."/>
            <person name="LaButti K."/>
            <person name="Lipzen A."/>
            <person name="Andreopoulos W."/>
            <person name="Pangilinan J."/>
            <person name="Riley R."/>
            <person name="Hundley H."/>
            <person name="Na H."/>
            <person name="Barry K."/>
            <person name="Grigoriev I.V."/>
            <person name="Stajich J.E."/>
            <person name="Kennedy P.G."/>
        </authorList>
    </citation>
    <scope>NUCLEOTIDE SEQUENCE</scope>
    <source>
        <strain evidence="1">FC423</strain>
    </source>
</reference>
<organism evidence="1 2">
    <name type="scientific">Suillus discolor</name>
    <dbReference type="NCBI Taxonomy" id="1912936"/>
    <lineage>
        <taxon>Eukaryota</taxon>
        <taxon>Fungi</taxon>
        <taxon>Dikarya</taxon>
        <taxon>Basidiomycota</taxon>
        <taxon>Agaricomycotina</taxon>
        <taxon>Agaricomycetes</taxon>
        <taxon>Agaricomycetidae</taxon>
        <taxon>Boletales</taxon>
        <taxon>Suillineae</taxon>
        <taxon>Suillaceae</taxon>
        <taxon>Suillus</taxon>
    </lineage>
</organism>
<protein>
    <submittedName>
        <fullName evidence="1">Uncharacterized protein</fullName>
    </submittedName>
</protein>
<comment type="caution">
    <text evidence="1">The sequence shown here is derived from an EMBL/GenBank/DDBJ whole genome shotgun (WGS) entry which is preliminary data.</text>
</comment>
<dbReference type="EMBL" id="JABBWM010000099">
    <property type="protein sequence ID" value="KAG2091045.1"/>
    <property type="molecule type" value="Genomic_DNA"/>
</dbReference>
<sequence>MPPIANRQKLADLTVGDTTKLLHRLEEFRSDLDEALIDKLREPHDNLEDVKDVSFSKVDSTMLPSLGISSGLLPLASDKRQEAETLGFTEIPGCLPIETTQFLIRLVRGHVATVTEAGCHILINILLLRVVSVMCSGTTTVNIIPEFPVPIGRGLPSWGPAIVPSAWGPSGGGRFQGGRFVRLSGGRLWSPLSSLINGLLSSKWRITLVIAY</sequence>
<accession>A0A9P7EU95</accession>
<dbReference type="Proteomes" id="UP000823399">
    <property type="component" value="Unassembled WGS sequence"/>
</dbReference>
<evidence type="ECO:0000313" key="2">
    <source>
        <dbReference type="Proteomes" id="UP000823399"/>
    </source>
</evidence>